<sequence length="82" mass="9112">MTSAEAVPVKPRGEWGWDTCIVCGSEDVASRGLGVEAIAGKDFSLMRLGWCATTPDCREDRKLTTFIPILDRNAEWFDEVYA</sequence>
<gene>
    <name evidence="1" type="primary">68</name>
    <name evidence="1" type="ORF">PBI_HYPERION_68</name>
</gene>
<evidence type="ECO:0000313" key="1">
    <source>
        <dbReference type="EMBL" id="AWN03583.1"/>
    </source>
</evidence>
<dbReference type="KEGG" id="vg:54992126"/>
<name>A0A2U8UIY6_9CAUD</name>
<dbReference type="Proteomes" id="UP000246630">
    <property type="component" value="Segment"/>
</dbReference>
<accession>A0A2U8UIY6</accession>
<evidence type="ECO:0000313" key="2">
    <source>
        <dbReference type="Proteomes" id="UP000246630"/>
    </source>
</evidence>
<protein>
    <submittedName>
        <fullName evidence="1">Uncharacterized protein</fullName>
    </submittedName>
</protein>
<dbReference type="GeneID" id="54992126"/>
<dbReference type="EMBL" id="MH153803">
    <property type="protein sequence ID" value="AWN03583.1"/>
    <property type="molecule type" value="Genomic_DNA"/>
</dbReference>
<dbReference type="RefSeq" id="YP_009801610.1">
    <property type="nucleotide sequence ID" value="NC_047973.1"/>
</dbReference>
<organism evidence="1 2">
    <name type="scientific">Microbacterium phage Hyperion</name>
    <dbReference type="NCBI Taxonomy" id="2182354"/>
    <lineage>
        <taxon>Viruses</taxon>
        <taxon>Duplodnaviria</taxon>
        <taxon>Heunggongvirae</taxon>
        <taxon>Uroviricota</taxon>
        <taxon>Caudoviricetes</taxon>
        <taxon>Squashvirus</taxon>
        <taxon>Squashvirus hyperion</taxon>
    </lineage>
</organism>
<keyword evidence="2" id="KW-1185">Reference proteome</keyword>
<proteinExistence type="predicted"/>
<reference evidence="1 2" key="1">
    <citation type="submission" date="2018-03" db="EMBL/GenBank/DDBJ databases">
        <authorList>
            <person name="Stanton A.-C.J."/>
            <person name="Garlena R.A."/>
            <person name="Russell D.A."/>
            <person name="Pope W.H."/>
            <person name="Jacobs-Sera D."/>
            <person name="Hatfull G.F."/>
        </authorList>
    </citation>
    <scope>NUCLEOTIDE SEQUENCE [LARGE SCALE GENOMIC DNA]</scope>
</reference>